<dbReference type="EMBL" id="LR797064">
    <property type="protein sequence ID" value="CAB4184673.1"/>
    <property type="molecule type" value="Genomic_DNA"/>
</dbReference>
<accession>A0A6J5QJZ9</accession>
<gene>
    <name evidence="2" type="ORF">UFOVP1124_28</name>
</gene>
<reference evidence="2" key="1">
    <citation type="submission" date="2020-05" db="EMBL/GenBank/DDBJ databases">
        <authorList>
            <person name="Chiriac C."/>
            <person name="Salcher M."/>
            <person name="Ghai R."/>
            <person name="Kavagutti S V."/>
        </authorList>
    </citation>
    <scope>NUCLEOTIDE SEQUENCE</scope>
</reference>
<protein>
    <submittedName>
        <fullName evidence="2">Uncharacterized protein</fullName>
    </submittedName>
</protein>
<keyword evidence="1" id="KW-1133">Transmembrane helix</keyword>
<keyword evidence="1" id="KW-0472">Membrane</keyword>
<feature type="transmembrane region" description="Helical" evidence="1">
    <location>
        <begin position="57"/>
        <end position="85"/>
    </location>
</feature>
<keyword evidence="1" id="KW-0812">Transmembrane</keyword>
<sequence length="123" mass="12388">MIPDQLQASVVAFLGKAKAAAAGGLTVAEFGSLTVELLELLVVGLEGVPTDGAAKKVWAIGVVGMLFDSVAVAAVPFWALPVWVVMRPAVRGLVLAAAGGALEQVLSMTRSPIGPAAAPEVKA</sequence>
<organism evidence="2">
    <name type="scientific">uncultured Caudovirales phage</name>
    <dbReference type="NCBI Taxonomy" id="2100421"/>
    <lineage>
        <taxon>Viruses</taxon>
        <taxon>Duplodnaviria</taxon>
        <taxon>Heunggongvirae</taxon>
        <taxon>Uroviricota</taxon>
        <taxon>Caudoviricetes</taxon>
        <taxon>Peduoviridae</taxon>
        <taxon>Maltschvirus</taxon>
        <taxon>Maltschvirus maltsch</taxon>
    </lineage>
</organism>
<name>A0A6J5QJZ9_9CAUD</name>
<proteinExistence type="predicted"/>
<evidence type="ECO:0000256" key="1">
    <source>
        <dbReference type="SAM" id="Phobius"/>
    </source>
</evidence>
<evidence type="ECO:0000313" key="2">
    <source>
        <dbReference type="EMBL" id="CAB4184673.1"/>
    </source>
</evidence>